<evidence type="ECO:0000313" key="3">
    <source>
        <dbReference type="Proteomes" id="UP000640335"/>
    </source>
</evidence>
<feature type="transmembrane region" description="Helical" evidence="1">
    <location>
        <begin position="83"/>
        <end position="102"/>
    </location>
</feature>
<name>A0ABR8Q387_9CLOT</name>
<evidence type="ECO:0000256" key="1">
    <source>
        <dbReference type="SAM" id="Phobius"/>
    </source>
</evidence>
<keyword evidence="1" id="KW-0472">Membrane</keyword>
<proteinExistence type="predicted"/>
<organism evidence="2 3">
    <name type="scientific">Clostridium gallinarum</name>
    <dbReference type="NCBI Taxonomy" id="2762246"/>
    <lineage>
        <taxon>Bacteria</taxon>
        <taxon>Bacillati</taxon>
        <taxon>Bacillota</taxon>
        <taxon>Clostridia</taxon>
        <taxon>Eubacteriales</taxon>
        <taxon>Clostridiaceae</taxon>
        <taxon>Clostridium</taxon>
    </lineage>
</organism>
<accession>A0ABR8Q387</accession>
<keyword evidence="3" id="KW-1185">Reference proteome</keyword>
<protein>
    <submittedName>
        <fullName evidence="2">SdpI family protein</fullName>
    </submittedName>
</protein>
<dbReference type="Proteomes" id="UP000640335">
    <property type="component" value="Unassembled WGS sequence"/>
</dbReference>
<dbReference type="Pfam" id="PF13630">
    <property type="entry name" value="SdpI"/>
    <property type="match status" value="1"/>
</dbReference>
<reference evidence="2 3" key="1">
    <citation type="submission" date="2020-08" db="EMBL/GenBank/DDBJ databases">
        <title>A Genomic Blueprint of the Chicken Gut Microbiome.</title>
        <authorList>
            <person name="Gilroy R."/>
            <person name="Ravi A."/>
            <person name="Getino M."/>
            <person name="Pursley I."/>
            <person name="Horton D.L."/>
            <person name="Alikhan N.-F."/>
            <person name="Baker D."/>
            <person name="Gharbi K."/>
            <person name="Hall N."/>
            <person name="Watson M."/>
            <person name="Adriaenssens E.M."/>
            <person name="Foster-Nyarko E."/>
            <person name="Jarju S."/>
            <person name="Secka A."/>
            <person name="Antonio M."/>
            <person name="Oren A."/>
            <person name="Chaudhuri R."/>
            <person name="La Ragione R.M."/>
            <person name="Hildebrand F."/>
            <person name="Pallen M.J."/>
        </authorList>
    </citation>
    <scope>NUCLEOTIDE SEQUENCE [LARGE SCALE GENOMIC DNA]</scope>
    <source>
        <strain evidence="2 3">Sa3CUN1</strain>
    </source>
</reference>
<comment type="caution">
    <text evidence="2">The sequence shown here is derived from an EMBL/GenBank/DDBJ whole genome shotgun (WGS) entry which is preliminary data.</text>
</comment>
<dbReference type="EMBL" id="JACSQZ010000018">
    <property type="protein sequence ID" value="MBD7914884.1"/>
    <property type="molecule type" value="Genomic_DNA"/>
</dbReference>
<evidence type="ECO:0000313" key="2">
    <source>
        <dbReference type="EMBL" id="MBD7914884.1"/>
    </source>
</evidence>
<feature type="transmembrane region" description="Helical" evidence="1">
    <location>
        <begin position="6"/>
        <end position="24"/>
    </location>
</feature>
<dbReference type="RefSeq" id="WP_191749648.1">
    <property type="nucleotide sequence ID" value="NZ_JACSQZ010000018.1"/>
</dbReference>
<gene>
    <name evidence="2" type="ORF">H9660_06965</name>
</gene>
<keyword evidence="1" id="KW-1133">Transmembrane helix</keyword>
<sequence length="112" mass="13138">MNFWFYLLIIEIIPIGLFIFGGLYESNSTKFDENKFGYKNQYAIKNKLAWEYSNKVAAKIFGSIGTLLFIVNTLLLFMFGEGVLTFILLFSLFMVVFSRMMIDRLIKKKFNK</sequence>
<keyword evidence="1" id="KW-0812">Transmembrane</keyword>
<dbReference type="InterPro" id="IPR025962">
    <property type="entry name" value="SdpI/YhfL"/>
</dbReference>